<sequence>MVFKLAAIVSALAFVLPADSQNIFGMAEGQVCKTESGINSICRPAMECMHVDYKKERPPICGFTGVNPIVCCPPKKERLAEKKCNQFMAAKCPLKLVSRSIGSSLSAGFSQFISGILDDKTTTESYYKETFTDVNVLDSESTTRYFQRTRTTSSPTQYQLPVKPQIKVLGGRIARSKQHINMALIGFGENMKEVQWKCGGSLISERHILSAAHCSTTKLGKPKWARLGELDLSTNKDDAQPQDRLIIEWIIHPDYNSETVYNDIAIYKLDRDVDFTEYVLPVCLHTETEIPAKKGIVTGFGTVEFAGLFSETLQEVSISLVNGTECKRLYGEVGAQRTPRGIDPLSQVCAGEKDGGKDACTGDSGGPLMIEVPGECLKRQIGITSFGKSCGLPNMPGIYTRVSYYLDWIEKSVWPEG</sequence>
<evidence type="ECO:0000313" key="13">
    <source>
        <dbReference type="Proteomes" id="UP000494040"/>
    </source>
</evidence>
<dbReference type="Gene3D" id="2.40.10.10">
    <property type="entry name" value="Trypsin-like serine proteases"/>
    <property type="match status" value="1"/>
</dbReference>
<dbReference type="GeneID" id="106674149"/>
<evidence type="ECO:0000256" key="9">
    <source>
        <dbReference type="RuleBase" id="RU363034"/>
    </source>
</evidence>
<dbReference type="Proteomes" id="UP000494040">
    <property type="component" value="Unassembled WGS sequence"/>
</dbReference>
<dbReference type="AlphaFoldDB" id="A0A8I6SBU0"/>
<evidence type="ECO:0000256" key="10">
    <source>
        <dbReference type="SAM" id="SignalP"/>
    </source>
</evidence>
<dbReference type="GO" id="GO:0005615">
    <property type="term" value="C:extracellular space"/>
    <property type="evidence" value="ECO:0007669"/>
    <property type="project" value="TreeGrafter"/>
</dbReference>
<dbReference type="OrthoDB" id="6339452at2759"/>
<dbReference type="GO" id="GO:0016485">
    <property type="term" value="P:protein processing"/>
    <property type="evidence" value="ECO:0007669"/>
    <property type="project" value="UniProtKB-ARBA"/>
</dbReference>
<dbReference type="PANTHER" id="PTHR24264:SF54">
    <property type="entry name" value="PEPTIDASE S1 DOMAIN-CONTAINING PROTEIN"/>
    <property type="match status" value="1"/>
</dbReference>
<dbReference type="Pfam" id="PF00089">
    <property type="entry name" value="Trypsin"/>
    <property type="match status" value="1"/>
</dbReference>
<keyword evidence="3 9" id="KW-0645">Protease</keyword>
<feature type="signal peptide" evidence="10">
    <location>
        <begin position="1"/>
        <end position="20"/>
    </location>
</feature>
<evidence type="ECO:0000256" key="4">
    <source>
        <dbReference type="ARBA" id="ARBA00022729"/>
    </source>
</evidence>
<dbReference type="SUPFAM" id="SSF50494">
    <property type="entry name" value="Trypsin-like serine proteases"/>
    <property type="match status" value="1"/>
</dbReference>
<keyword evidence="5 9" id="KW-0378">Hydrolase</keyword>
<dbReference type="InterPro" id="IPR050127">
    <property type="entry name" value="Serine_Proteases_S1"/>
</dbReference>
<feature type="chain" id="PRO_5035262222" description="Peptidase S1 domain-containing protein" evidence="10">
    <location>
        <begin position="21"/>
        <end position="417"/>
    </location>
</feature>
<comment type="similarity">
    <text evidence="8">Belongs to the peptidase S1 family. CLIP subfamily.</text>
</comment>
<evidence type="ECO:0000313" key="12">
    <source>
        <dbReference type="EnsemblMetazoa" id="XP_014262187.1"/>
    </source>
</evidence>
<dbReference type="InterPro" id="IPR018114">
    <property type="entry name" value="TRYPSIN_HIS"/>
</dbReference>
<dbReference type="SMART" id="SM00680">
    <property type="entry name" value="CLIP"/>
    <property type="match status" value="1"/>
</dbReference>
<dbReference type="PROSITE" id="PS00135">
    <property type="entry name" value="TRYPSIN_SER"/>
    <property type="match status" value="1"/>
</dbReference>
<proteinExistence type="inferred from homology"/>
<evidence type="ECO:0000256" key="1">
    <source>
        <dbReference type="ARBA" id="ARBA00004613"/>
    </source>
</evidence>
<dbReference type="SMART" id="SM00020">
    <property type="entry name" value="Tryp_SPc"/>
    <property type="match status" value="1"/>
</dbReference>
<dbReference type="PROSITE" id="PS00134">
    <property type="entry name" value="TRYPSIN_HIS"/>
    <property type="match status" value="1"/>
</dbReference>
<keyword evidence="7" id="KW-1015">Disulfide bond</keyword>
<comment type="subcellular location">
    <subcellularLocation>
        <location evidence="1">Secreted</location>
    </subcellularLocation>
</comment>
<dbReference type="PRINTS" id="PR00722">
    <property type="entry name" value="CHYMOTRYPSIN"/>
</dbReference>
<dbReference type="PANTHER" id="PTHR24264">
    <property type="entry name" value="TRYPSIN-RELATED"/>
    <property type="match status" value="1"/>
</dbReference>
<dbReference type="FunFam" id="2.40.10.10:FF:000047">
    <property type="entry name" value="Trypsin eta"/>
    <property type="match status" value="1"/>
</dbReference>
<evidence type="ECO:0000256" key="8">
    <source>
        <dbReference type="ARBA" id="ARBA00024195"/>
    </source>
</evidence>
<keyword evidence="6 9" id="KW-0720">Serine protease</keyword>
<dbReference type="InterPro" id="IPR009003">
    <property type="entry name" value="Peptidase_S1_PA"/>
</dbReference>
<dbReference type="EnsemblMetazoa" id="XM_014406701.2">
    <property type="protein sequence ID" value="XP_014262187.1"/>
    <property type="gene ID" value="LOC106674149"/>
</dbReference>
<protein>
    <recommendedName>
        <fullName evidence="11">Peptidase S1 domain-containing protein</fullName>
    </recommendedName>
</protein>
<evidence type="ECO:0000256" key="7">
    <source>
        <dbReference type="ARBA" id="ARBA00023157"/>
    </source>
</evidence>
<accession>A0A8I6SBU0</accession>
<keyword evidence="13" id="KW-1185">Reference proteome</keyword>
<feature type="domain" description="Peptidase S1" evidence="11">
    <location>
        <begin position="168"/>
        <end position="414"/>
    </location>
</feature>
<keyword evidence="4 10" id="KW-0732">Signal</keyword>
<dbReference type="InterPro" id="IPR022700">
    <property type="entry name" value="CLIP"/>
</dbReference>
<evidence type="ECO:0000259" key="11">
    <source>
        <dbReference type="PROSITE" id="PS50240"/>
    </source>
</evidence>
<dbReference type="RefSeq" id="XP_014262187.1">
    <property type="nucleotide sequence ID" value="XM_014406701.2"/>
</dbReference>
<evidence type="ECO:0000256" key="6">
    <source>
        <dbReference type="ARBA" id="ARBA00022825"/>
    </source>
</evidence>
<dbReference type="InterPro" id="IPR033116">
    <property type="entry name" value="TRYPSIN_SER"/>
</dbReference>
<dbReference type="KEGG" id="clec:106674149"/>
<dbReference type="InterPro" id="IPR001314">
    <property type="entry name" value="Peptidase_S1A"/>
</dbReference>
<keyword evidence="2" id="KW-0964">Secreted</keyword>
<dbReference type="InterPro" id="IPR001254">
    <property type="entry name" value="Trypsin_dom"/>
</dbReference>
<evidence type="ECO:0000256" key="2">
    <source>
        <dbReference type="ARBA" id="ARBA00022525"/>
    </source>
</evidence>
<dbReference type="GO" id="GO:0004252">
    <property type="term" value="F:serine-type endopeptidase activity"/>
    <property type="evidence" value="ECO:0007669"/>
    <property type="project" value="InterPro"/>
</dbReference>
<evidence type="ECO:0000256" key="5">
    <source>
        <dbReference type="ARBA" id="ARBA00022801"/>
    </source>
</evidence>
<dbReference type="CDD" id="cd00190">
    <property type="entry name" value="Tryp_SPc"/>
    <property type="match status" value="1"/>
</dbReference>
<name>A0A8I6SBU0_CIMLE</name>
<dbReference type="InterPro" id="IPR043504">
    <property type="entry name" value="Peptidase_S1_PA_chymotrypsin"/>
</dbReference>
<reference evidence="12" key="1">
    <citation type="submission" date="2022-01" db="UniProtKB">
        <authorList>
            <consortium name="EnsemblMetazoa"/>
        </authorList>
    </citation>
    <scope>IDENTIFICATION</scope>
</reference>
<dbReference type="PROSITE" id="PS50240">
    <property type="entry name" value="TRYPSIN_DOM"/>
    <property type="match status" value="1"/>
</dbReference>
<organism evidence="12 13">
    <name type="scientific">Cimex lectularius</name>
    <name type="common">Bed bug</name>
    <name type="synonym">Acanthia lectularia</name>
    <dbReference type="NCBI Taxonomy" id="79782"/>
    <lineage>
        <taxon>Eukaryota</taxon>
        <taxon>Metazoa</taxon>
        <taxon>Ecdysozoa</taxon>
        <taxon>Arthropoda</taxon>
        <taxon>Hexapoda</taxon>
        <taxon>Insecta</taxon>
        <taxon>Pterygota</taxon>
        <taxon>Neoptera</taxon>
        <taxon>Paraneoptera</taxon>
        <taxon>Hemiptera</taxon>
        <taxon>Heteroptera</taxon>
        <taxon>Panheteroptera</taxon>
        <taxon>Cimicomorpha</taxon>
        <taxon>Cimicidae</taxon>
        <taxon>Cimex</taxon>
    </lineage>
</organism>
<evidence type="ECO:0000256" key="3">
    <source>
        <dbReference type="ARBA" id="ARBA00022670"/>
    </source>
</evidence>